<gene>
    <name evidence="4" type="ORF">SAMN06269185_0897</name>
</gene>
<dbReference type="AlphaFoldDB" id="A0A285N7X1"/>
<feature type="transmembrane region" description="Helical" evidence="2">
    <location>
        <begin position="34"/>
        <end position="53"/>
    </location>
</feature>
<evidence type="ECO:0000313" key="4">
    <source>
        <dbReference type="EMBL" id="SNZ05584.1"/>
    </source>
</evidence>
<dbReference type="InterPro" id="IPR011635">
    <property type="entry name" value="CARDB"/>
</dbReference>
<dbReference type="Gene3D" id="2.60.40.10">
    <property type="entry name" value="Immunoglobulins"/>
    <property type="match status" value="1"/>
</dbReference>
<accession>A0A285N7X1</accession>
<dbReference type="Proteomes" id="UP000219453">
    <property type="component" value="Unassembled WGS sequence"/>
</dbReference>
<dbReference type="OrthoDB" id="270214at2157"/>
<evidence type="ECO:0000313" key="5">
    <source>
        <dbReference type="Proteomes" id="UP000219453"/>
    </source>
</evidence>
<dbReference type="RefSeq" id="WP_097007871.1">
    <property type="nucleotide sequence ID" value="NZ_OBEJ01000001.1"/>
</dbReference>
<dbReference type="InterPro" id="IPR035986">
    <property type="entry name" value="PKD_dom_sf"/>
</dbReference>
<keyword evidence="5" id="KW-1185">Reference proteome</keyword>
<dbReference type="InterPro" id="IPR013783">
    <property type="entry name" value="Ig-like_fold"/>
</dbReference>
<keyword evidence="2" id="KW-0812">Transmembrane</keyword>
<keyword evidence="2" id="KW-1133">Transmembrane helix</keyword>
<feature type="region of interest" description="Disordered" evidence="1">
    <location>
        <begin position="1"/>
        <end position="29"/>
    </location>
</feature>
<name>A0A285N7X1_NATPI</name>
<evidence type="ECO:0000256" key="1">
    <source>
        <dbReference type="SAM" id="MobiDB-lite"/>
    </source>
</evidence>
<proteinExistence type="predicted"/>
<feature type="domain" description="CARDB" evidence="3">
    <location>
        <begin position="434"/>
        <end position="505"/>
    </location>
</feature>
<sequence>MTTTVSSPPRDHRPPTTTSSDGSREYDPRKDPKIIGIAVIVFGTLIIALAGVGSTPVMSGDGSGTVFPFQDINNESREEVALALEVNRSSLRPGGAVLFNATYENGTPASSATLSVGGSEYSFDDSGRATVTFEGGGSYTATIRKENTESVRYVADGTILSVERYKIPLAVSANATNVTAGDAVRFAVRRADTDAPVTATISVAGRTLQTDQRGHAVARIERAGHFEAVARRDPTAAQRYVSDSVSVSAERQQVRLAIAMNRSAPRPGETVRLTLFRTDTGATIDGNLTVGNRSLRTVDGAVTVSYDRAGQYQVRGTTTNSDSIAFEPVEQTLRVYRYAAPVSLSANETTVESGESVRFTAVRSDTGEPLPGQLTVGNRTYWLDQHGEATVEFTQSGTVTATATRANTSTHRFPADELTVTVKDTEYRLGGVEAPESVNRNASATIAVDVSNRGSDMGAASVTYRFDGATVDTETVVLRAGQRATVEFAVPTETPAGTYDQTLTVRGDAVSASIEIRAGDASA</sequence>
<keyword evidence="2" id="KW-0472">Membrane</keyword>
<protein>
    <submittedName>
        <fullName evidence="4">CARDB protein</fullName>
    </submittedName>
</protein>
<evidence type="ECO:0000256" key="2">
    <source>
        <dbReference type="SAM" id="Phobius"/>
    </source>
</evidence>
<evidence type="ECO:0000259" key="3">
    <source>
        <dbReference type="Pfam" id="PF07705"/>
    </source>
</evidence>
<dbReference type="SUPFAM" id="SSF49299">
    <property type="entry name" value="PKD domain"/>
    <property type="match status" value="1"/>
</dbReference>
<dbReference type="Pfam" id="PF07705">
    <property type="entry name" value="CARDB"/>
    <property type="match status" value="1"/>
</dbReference>
<reference evidence="4 5" key="1">
    <citation type="submission" date="2017-09" db="EMBL/GenBank/DDBJ databases">
        <authorList>
            <person name="Ehlers B."/>
            <person name="Leendertz F.H."/>
        </authorList>
    </citation>
    <scope>NUCLEOTIDE SEQUENCE [LARGE SCALE GENOMIC DNA]</scope>
    <source>
        <strain evidence="4 5">DSM 27208</strain>
    </source>
</reference>
<organism evidence="4 5">
    <name type="scientific">Natronoarchaeum philippinense</name>
    <dbReference type="NCBI Taxonomy" id="558529"/>
    <lineage>
        <taxon>Archaea</taxon>
        <taxon>Methanobacteriati</taxon>
        <taxon>Methanobacteriota</taxon>
        <taxon>Stenosarchaea group</taxon>
        <taxon>Halobacteria</taxon>
        <taxon>Halobacteriales</taxon>
        <taxon>Natronoarchaeaceae</taxon>
    </lineage>
</organism>
<dbReference type="EMBL" id="OBEJ01000001">
    <property type="protein sequence ID" value="SNZ05584.1"/>
    <property type="molecule type" value="Genomic_DNA"/>
</dbReference>